<dbReference type="SUPFAM" id="SSF57625">
    <property type="entry name" value="Invertebrate chitin-binding proteins"/>
    <property type="match status" value="10"/>
</dbReference>
<dbReference type="Gene3D" id="2.170.140.10">
    <property type="entry name" value="Chitin binding domain"/>
    <property type="match status" value="5"/>
</dbReference>
<feature type="domain" description="Chitin-binding type-2" evidence="7">
    <location>
        <begin position="415"/>
        <end position="476"/>
    </location>
</feature>
<feature type="domain" description="Chitin-binding type-2" evidence="7">
    <location>
        <begin position="1104"/>
        <end position="1164"/>
    </location>
</feature>
<dbReference type="InterPro" id="IPR051940">
    <property type="entry name" value="Chitin_bind-dev_reg"/>
</dbReference>
<sequence length="2136" mass="237854">MAHYHGYIPVLLSIFVSACWGQLILPKGRYDETFRGLCRKNEEYVKVPWDCQAYIQCKSSPGSQEIFLQRCPASLEFDMKIKSCRWPTSACLSVEESVDTFCTDHPTALLPNPDKCAQYYDCSRPSHGQFAGATPYLRECPHPQLFDLETFGCLDFRNVKCANRKQPVSPCDYKAYECRGPDCKKCTDQIPGCTGKPDGPNSHPSRLLTNYFVVCQNGKATSVETCARGLFDPTQGRCTTQLDPLSVEAYCRENPRGKIANPSNCAMVYDCTRTRQRNNFLKYEDECPYPMYYSALQGMCMDFRDVQCGFRSQPISKCDYQRYSCSGANCPVCEQVFPSCAGLSDGLHVFPGREGTPAYIECFRSRTVDSSSKCPNAAIFDPRTRSCTGGAPIFPGNGGGPFNPDTFPNTGNNGGGDCVSNPRALIPDATNCARYIDCSKVDPTRGLSSMTEECPYPQLFDIKSGCVNFIEVSCGSRYEPKSPCEYNNTKNLCNGHMCQLPCEERSPSCVGRPDGNNTFPDRQLTSFYISCMLERTRSVGICRYGVFDPTLRRCTTKLDPASVREFCMKNPLTVFPHVAGCARYYNCSDSRDDRVFGPYLRECTYPELFNIVQLQCVPPKQANCRWRFEPKNPCDYIYNQYCPDPSCEPCDIRFPGCVGRTDGRHPVSNTEDKYFVCSGGMFVSIDQCRGALGSYDPIARTCVAPYNCGGYGDGNHQIAGTDTDYFTCMDGLYVSKGSCAPDTFDSVDRVCVQSPCAALLDGNYVIPGQKTDFFICQNGKYVDKMSCAPFTFDEKTRECLTHPDCAGLNGNFPMLELPNEYFTCRNGRYIEMASCAPETFNMDTGRCNIPSCTGRPNGNNALAGSISEFIVCRNSYYLKTGSCAPSTFDPESRQCKALDCGQLADSTYPISGTDNSFIGSDSDWIRCEGGLRVSSGTCDPLAYNPITSNCQASPSCSSKPNGKNSIPDNDFVYFNCENGILLFIQSCAPFPFDPVTRQCGFPACAADGNFAIPYNNRLYITCRNGEIAFEGDCGSSLFDPMSGLCRSLPDCFGLLEGNNALTGTEDLYFECSVGKFVKMYSCTPQIYNPLTGRCIPPINPSDPASFCQRDPTSAFPHPASCARYISCAQERTQLGNYQEECPYPTLYDSRDGVCKPYREVQCGSRMEPKAPCDYEKTRQCTSPDGNCPPCEQEHPSCVGKTRDGPHAIPNRPEWFVQCADERTYDVKKCPNTTPVFDPVAGACSVVLDPLNPGPYCRVNPSAMASDPDNCAQYIDCRMMITDFGSYKQECNYPDLFDEQLNACRPYNQVGCGTRPIPKGPCEYEANMRCLNNRCSICEESFPSCVGLPNGNNPFPGQRNMFIVCKDDRTTSQDPCATGYYDHAARICTLKFDPVDPEPYCAFKPNDMVANDMLCSQYYDCSRPNSAYGRNLHECQYPLLFSRTTMSCQDFSNVDCDTRFEPIQPCEYLQNKCIPTPGSAACVPCAERLPPCIGRSDGNNTFPGRENTPYFITCFKNRTIFVRTCERGYFDPVTKICQFEIDASNPKPFCKFNPNVQIAHPGSCAKYFNCSSEVSMYGAFVQECQYPLLYNRQTKRCDEFDKVDCGTASIPQAPCEYDQNTCAVTQETGCRPCSERLPSCIGKEAGNHTFPGRELSTYYIVCFRNRTVAVRSCAEGFFDPATGRCTNALTAAAIRGFCMANPDVIKANPLNCAQYFDCGNASKRAQTFLRECPYPMQFNSEAHACQNFTNVICDTRKDIKLPCEYLQNRCNPADKRCQKCEDRIPSCEGLADGNHLHPGKPMTSAYIVCLAERTMSIQKCDRGLYDPGTRVCVNDVTEIMVQLFCEKNKDAIKPHPFQCAQYYDCRQAIGGSFLRECKYPQLFEESTDTCRNFSEVNCRDKFQPQAPCDYLQNHCPPNYPGCQPCEERLPSCVSLPDGNNPFPGRLLSEFYIQCFQNRTVSVEACQVSLYDQTIRSCSPQINPNLLSSHCEANPFDLIPDPTNCARYFNCSNSGLSKGMSQPYMAECKYPKLFVSSSMGCQIFTTVSCQERYEPRAPCEYVQNQCFGTGCEPCESKFPSCIDKEDGSNMFPGKQFTRLYTVCYSNRTVAIVSCAVGIYNHIEKACVQESVTTPAPAP</sequence>
<gene>
    <name evidence="8" type="ORF">KP79_PYT20087</name>
</gene>
<keyword evidence="1" id="KW-0147">Chitin-binding</keyword>
<dbReference type="SMART" id="SM00494">
    <property type="entry name" value="ChtBD2"/>
    <property type="match status" value="23"/>
</dbReference>
<feature type="domain" description="Chitin-binding type-2" evidence="7">
    <location>
        <begin position="1546"/>
        <end position="1606"/>
    </location>
</feature>
<evidence type="ECO:0000313" key="9">
    <source>
        <dbReference type="Proteomes" id="UP000242188"/>
    </source>
</evidence>
<evidence type="ECO:0000256" key="2">
    <source>
        <dbReference type="ARBA" id="ARBA00022729"/>
    </source>
</evidence>
<feature type="domain" description="Chitin-binding type-2" evidence="7">
    <location>
        <begin position="35"/>
        <end position="93"/>
    </location>
</feature>
<proteinExistence type="predicted"/>
<evidence type="ECO:0000256" key="1">
    <source>
        <dbReference type="ARBA" id="ARBA00022669"/>
    </source>
</evidence>
<protein>
    <recommendedName>
        <fullName evidence="7">Chitin-binding type-2 domain-containing protein</fullName>
    </recommendedName>
</protein>
<feature type="transmembrane region" description="Helical" evidence="6">
    <location>
        <begin position="7"/>
        <end position="25"/>
    </location>
</feature>
<evidence type="ECO:0000256" key="6">
    <source>
        <dbReference type="SAM" id="Phobius"/>
    </source>
</evidence>
<dbReference type="STRING" id="6573.A0A210QTW0"/>
<comment type="caution">
    <text evidence="8">The sequence shown here is derived from an EMBL/GenBank/DDBJ whole genome shotgun (WGS) entry which is preliminary data.</text>
</comment>
<keyword evidence="5" id="KW-0325">Glycoprotein</keyword>
<dbReference type="PANTHER" id="PTHR23301">
    <property type="entry name" value="CHITIN BINDING PERITROPHIN-A"/>
    <property type="match status" value="1"/>
</dbReference>
<feature type="domain" description="Chitin-binding type-2" evidence="7">
    <location>
        <begin position="248"/>
        <end position="310"/>
    </location>
</feature>
<keyword evidence="4" id="KW-1015">Disulfide bond</keyword>
<feature type="domain" description="Chitin-binding type-2" evidence="7">
    <location>
        <begin position="1841"/>
        <end position="1899"/>
    </location>
</feature>
<feature type="domain" description="Chitin-binding type-2" evidence="7">
    <location>
        <begin position="564"/>
        <end position="626"/>
    </location>
</feature>
<dbReference type="GO" id="GO:0005576">
    <property type="term" value="C:extracellular region"/>
    <property type="evidence" value="ECO:0007669"/>
    <property type="project" value="InterPro"/>
</dbReference>
<feature type="domain" description="Chitin-binding type-2" evidence="7">
    <location>
        <begin position="99"/>
        <end position="163"/>
    </location>
</feature>
<dbReference type="OrthoDB" id="6020543at2759"/>
<dbReference type="GO" id="GO:0008061">
    <property type="term" value="F:chitin binding"/>
    <property type="evidence" value="ECO:0007669"/>
    <property type="project" value="UniProtKB-KW"/>
</dbReference>
<dbReference type="PROSITE" id="PS50940">
    <property type="entry name" value="CHIT_BIND_II"/>
    <property type="match status" value="12"/>
</dbReference>
<feature type="domain" description="Chitin-binding type-2" evidence="7">
    <location>
        <begin position="1397"/>
        <end position="1457"/>
    </location>
</feature>
<keyword evidence="6" id="KW-0812">Transmembrane</keyword>
<evidence type="ECO:0000256" key="5">
    <source>
        <dbReference type="ARBA" id="ARBA00023180"/>
    </source>
</evidence>
<keyword evidence="3" id="KW-0677">Repeat</keyword>
<dbReference type="Proteomes" id="UP000242188">
    <property type="component" value="Unassembled WGS sequence"/>
</dbReference>
<dbReference type="InterPro" id="IPR036508">
    <property type="entry name" value="Chitin-bd_dom_sf"/>
</dbReference>
<keyword evidence="9" id="KW-1185">Reference proteome</keyword>
<keyword evidence="6" id="KW-1133">Transmembrane helix</keyword>
<evidence type="ECO:0000256" key="4">
    <source>
        <dbReference type="ARBA" id="ARBA00023157"/>
    </source>
</evidence>
<dbReference type="Pfam" id="PF01607">
    <property type="entry name" value="CBM_14"/>
    <property type="match status" value="3"/>
</dbReference>
<dbReference type="PANTHER" id="PTHR23301:SF0">
    <property type="entry name" value="CHITIN-BINDING TYPE-2 DOMAIN-CONTAINING PROTEIN-RELATED"/>
    <property type="match status" value="1"/>
</dbReference>
<evidence type="ECO:0000313" key="8">
    <source>
        <dbReference type="EMBL" id="OWF52188.1"/>
    </source>
</evidence>
<evidence type="ECO:0000256" key="3">
    <source>
        <dbReference type="ARBA" id="ARBA00022737"/>
    </source>
</evidence>
<dbReference type="EMBL" id="NEDP02001908">
    <property type="protein sequence ID" value="OWF52188.1"/>
    <property type="molecule type" value="Genomic_DNA"/>
</dbReference>
<keyword evidence="6" id="KW-0472">Membrane</keyword>
<name>A0A210QTW0_MIZYE</name>
<feature type="domain" description="Chitin-binding type-2" evidence="7">
    <location>
        <begin position="1694"/>
        <end position="1754"/>
    </location>
</feature>
<feature type="domain" description="Chitin-binding type-2" evidence="7">
    <location>
        <begin position="1986"/>
        <end position="2049"/>
    </location>
</feature>
<keyword evidence="2" id="KW-0732">Signal</keyword>
<accession>A0A210QTW0</accession>
<dbReference type="InterPro" id="IPR002557">
    <property type="entry name" value="Chitin-bd_dom"/>
</dbReference>
<reference evidence="8 9" key="1">
    <citation type="journal article" date="2017" name="Nat. Ecol. Evol.">
        <title>Scallop genome provides insights into evolution of bilaterian karyotype and development.</title>
        <authorList>
            <person name="Wang S."/>
            <person name="Zhang J."/>
            <person name="Jiao W."/>
            <person name="Li J."/>
            <person name="Xun X."/>
            <person name="Sun Y."/>
            <person name="Guo X."/>
            <person name="Huan P."/>
            <person name="Dong B."/>
            <person name="Zhang L."/>
            <person name="Hu X."/>
            <person name="Sun X."/>
            <person name="Wang J."/>
            <person name="Zhao C."/>
            <person name="Wang Y."/>
            <person name="Wang D."/>
            <person name="Huang X."/>
            <person name="Wang R."/>
            <person name="Lv J."/>
            <person name="Li Y."/>
            <person name="Zhang Z."/>
            <person name="Liu B."/>
            <person name="Lu W."/>
            <person name="Hui Y."/>
            <person name="Liang J."/>
            <person name="Zhou Z."/>
            <person name="Hou R."/>
            <person name="Li X."/>
            <person name="Liu Y."/>
            <person name="Li H."/>
            <person name="Ning X."/>
            <person name="Lin Y."/>
            <person name="Zhao L."/>
            <person name="Xing Q."/>
            <person name="Dou J."/>
            <person name="Li Y."/>
            <person name="Mao J."/>
            <person name="Guo H."/>
            <person name="Dou H."/>
            <person name="Li T."/>
            <person name="Mu C."/>
            <person name="Jiang W."/>
            <person name="Fu Q."/>
            <person name="Fu X."/>
            <person name="Miao Y."/>
            <person name="Liu J."/>
            <person name="Yu Q."/>
            <person name="Li R."/>
            <person name="Liao H."/>
            <person name="Li X."/>
            <person name="Kong Y."/>
            <person name="Jiang Z."/>
            <person name="Chourrout D."/>
            <person name="Li R."/>
            <person name="Bao Z."/>
        </authorList>
    </citation>
    <scope>NUCLEOTIDE SEQUENCE [LARGE SCALE GENOMIC DNA]</scope>
    <source>
        <strain evidence="8 9">PY_sf001</strain>
    </source>
</reference>
<feature type="domain" description="Chitin-binding type-2" evidence="7">
    <location>
        <begin position="1253"/>
        <end position="1313"/>
    </location>
</feature>
<evidence type="ECO:0000259" key="7">
    <source>
        <dbReference type="PROSITE" id="PS50940"/>
    </source>
</evidence>
<organism evidence="8 9">
    <name type="scientific">Mizuhopecten yessoensis</name>
    <name type="common">Japanese scallop</name>
    <name type="synonym">Patinopecten yessoensis</name>
    <dbReference type="NCBI Taxonomy" id="6573"/>
    <lineage>
        <taxon>Eukaryota</taxon>
        <taxon>Metazoa</taxon>
        <taxon>Spiralia</taxon>
        <taxon>Lophotrochozoa</taxon>
        <taxon>Mollusca</taxon>
        <taxon>Bivalvia</taxon>
        <taxon>Autobranchia</taxon>
        <taxon>Pteriomorphia</taxon>
        <taxon>Pectinida</taxon>
        <taxon>Pectinoidea</taxon>
        <taxon>Pectinidae</taxon>
        <taxon>Mizuhopecten</taxon>
    </lineage>
</organism>